<evidence type="ECO:0000256" key="1">
    <source>
        <dbReference type="ARBA" id="ARBA00007441"/>
    </source>
</evidence>
<organism evidence="4 5">
    <name type="scientific">Cyphellophora europaea (strain CBS 101466)</name>
    <name type="common">Phialophora europaea</name>
    <dbReference type="NCBI Taxonomy" id="1220924"/>
    <lineage>
        <taxon>Eukaryota</taxon>
        <taxon>Fungi</taxon>
        <taxon>Dikarya</taxon>
        <taxon>Ascomycota</taxon>
        <taxon>Pezizomycotina</taxon>
        <taxon>Eurotiomycetes</taxon>
        <taxon>Chaetothyriomycetidae</taxon>
        <taxon>Chaetothyriales</taxon>
        <taxon>Cyphellophoraceae</taxon>
        <taxon>Cyphellophora</taxon>
    </lineage>
</organism>
<comment type="similarity">
    <text evidence="1">Belongs to the class-I pyridoxal-phosphate-dependent aminotransferase family.</text>
</comment>
<dbReference type="CDD" id="cd00609">
    <property type="entry name" value="AAT_like"/>
    <property type="match status" value="1"/>
</dbReference>
<dbReference type="InterPro" id="IPR004839">
    <property type="entry name" value="Aminotransferase_I/II_large"/>
</dbReference>
<dbReference type="PRINTS" id="PR00753">
    <property type="entry name" value="ACCSYNTHASE"/>
</dbReference>
<dbReference type="AlphaFoldDB" id="W2RNG3"/>
<dbReference type="InParanoid" id="W2RNG3"/>
<keyword evidence="5" id="KW-1185">Reference proteome</keyword>
<dbReference type="Proteomes" id="UP000030752">
    <property type="component" value="Unassembled WGS sequence"/>
</dbReference>
<dbReference type="GO" id="GO:0030170">
    <property type="term" value="F:pyridoxal phosphate binding"/>
    <property type="evidence" value="ECO:0007669"/>
    <property type="project" value="InterPro"/>
</dbReference>
<dbReference type="InterPro" id="IPR004838">
    <property type="entry name" value="NHTrfase_class1_PyrdxlP-BS"/>
</dbReference>
<dbReference type="SUPFAM" id="SSF53383">
    <property type="entry name" value="PLP-dependent transferases"/>
    <property type="match status" value="1"/>
</dbReference>
<dbReference type="InterPro" id="IPR015424">
    <property type="entry name" value="PyrdxlP-dep_Trfase"/>
</dbReference>
<dbReference type="Pfam" id="PF00155">
    <property type="entry name" value="Aminotran_1_2"/>
    <property type="match status" value="1"/>
</dbReference>
<sequence>MPQQTDPKALLSTRAQNEAAPKLNTLLWKILSDQWHPQDNSGGYVSIGVAENRLMHSELEQHITRNINVKDCAFTYGDGPKGSHRLRAALARFLGVHFKPRIPLESKHIIVTNGVTSAIEHMSWACTNPGDAFIIGQPYYGAFPGDICLRPEVELVTVKFGDIDPMSIEAVKDYEKGILDARKRGIKVKGMMLCNPHNPLGRCYDREVLIEYLKLCEKYQLHLVSDEIYGLTVWINKEDHYPLQRPFNSIMSINLEGLINPSLVHVLWGTSKDFGANGLRLGCLISQSNPALHEALTSVALMSSVSSIADHVVANLLEDDGFANNYIATNQQRLSQSYSHVIDFLRGHDLEYTPGSNAGFFVWVNLGAAYLQKHPDRRGKRDLTEEVMDALLEQKLYLASGILFGSETPGIFRIVFSHPSDYIGEALERMWRAIEVGCAGLEKAKL</sequence>
<dbReference type="VEuPathDB" id="FungiDB:HMPREF1541_08233"/>
<evidence type="ECO:0000313" key="4">
    <source>
        <dbReference type="EMBL" id="ETN37243.1"/>
    </source>
</evidence>
<dbReference type="InterPro" id="IPR015422">
    <property type="entry name" value="PyrdxlP-dep_Trfase_small"/>
</dbReference>
<feature type="domain" description="Aminotransferase class I/classII large" evidence="3">
    <location>
        <begin position="80"/>
        <end position="429"/>
    </location>
</feature>
<evidence type="ECO:0000259" key="3">
    <source>
        <dbReference type="Pfam" id="PF00155"/>
    </source>
</evidence>
<name>W2RNG3_CYPE1</name>
<dbReference type="Gene3D" id="3.40.640.10">
    <property type="entry name" value="Type I PLP-dependent aspartate aminotransferase-like (Major domain)"/>
    <property type="match status" value="1"/>
</dbReference>
<dbReference type="EMBL" id="KB822724">
    <property type="protein sequence ID" value="ETN37243.1"/>
    <property type="molecule type" value="Genomic_DNA"/>
</dbReference>
<protein>
    <recommendedName>
        <fullName evidence="3">Aminotransferase class I/classII large domain-containing protein</fullName>
    </recommendedName>
</protein>
<dbReference type="HOGENOM" id="CLU_017584_1_2_1"/>
<dbReference type="GO" id="GO:0006520">
    <property type="term" value="P:amino acid metabolic process"/>
    <property type="evidence" value="ECO:0007669"/>
    <property type="project" value="TreeGrafter"/>
</dbReference>
<dbReference type="GeneID" id="19975572"/>
<proteinExistence type="inferred from homology"/>
<dbReference type="OrthoDB" id="7042322at2759"/>
<dbReference type="PANTHER" id="PTHR43795:SF63">
    <property type="entry name" value="PUTATIVE (AFU_ORTHOLOGUE AFUA_4G00630)-RELATED"/>
    <property type="match status" value="1"/>
</dbReference>
<dbReference type="InterPro" id="IPR015421">
    <property type="entry name" value="PyrdxlP-dep_Trfase_major"/>
</dbReference>
<dbReference type="GO" id="GO:0008483">
    <property type="term" value="F:transaminase activity"/>
    <property type="evidence" value="ECO:0007669"/>
    <property type="project" value="TreeGrafter"/>
</dbReference>
<accession>W2RNG3</accession>
<dbReference type="RefSeq" id="XP_008720775.1">
    <property type="nucleotide sequence ID" value="XM_008722553.1"/>
</dbReference>
<evidence type="ECO:0000313" key="5">
    <source>
        <dbReference type="Proteomes" id="UP000030752"/>
    </source>
</evidence>
<reference evidence="4 5" key="1">
    <citation type="submission" date="2013-03" db="EMBL/GenBank/DDBJ databases">
        <title>The Genome Sequence of Phialophora europaea CBS 101466.</title>
        <authorList>
            <consortium name="The Broad Institute Genomics Platform"/>
            <person name="Cuomo C."/>
            <person name="de Hoog S."/>
            <person name="Gorbushina A."/>
            <person name="Walker B."/>
            <person name="Young S.K."/>
            <person name="Zeng Q."/>
            <person name="Gargeya S."/>
            <person name="Fitzgerald M."/>
            <person name="Haas B."/>
            <person name="Abouelleil A."/>
            <person name="Allen A.W."/>
            <person name="Alvarado L."/>
            <person name="Arachchi H.M."/>
            <person name="Berlin A.M."/>
            <person name="Chapman S.B."/>
            <person name="Gainer-Dewar J."/>
            <person name="Goldberg J."/>
            <person name="Griggs A."/>
            <person name="Gujja S."/>
            <person name="Hansen M."/>
            <person name="Howarth C."/>
            <person name="Imamovic A."/>
            <person name="Ireland A."/>
            <person name="Larimer J."/>
            <person name="McCowan C."/>
            <person name="Murphy C."/>
            <person name="Pearson M."/>
            <person name="Poon T.W."/>
            <person name="Priest M."/>
            <person name="Roberts A."/>
            <person name="Saif S."/>
            <person name="Shea T."/>
            <person name="Sisk P."/>
            <person name="Sykes S."/>
            <person name="Wortman J."/>
            <person name="Nusbaum C."/>
            <person name="Birren B."/>
        </authorList>
    </citation>
    <scope>NUCLEOTIDE SEQUENCE [LARGE SCALE GENOMIC DNA]</scope>
    <source>
        <strain evidence="4 5">CBS 101466</strain>
    </source>
</reference>
<dbReference type="PANTHER" id="PTHR43795">
    <property type="entry name" value="BIFUNCTIONAL ASPARTATE AMINOTRANSFERASE AND GLUTAMATE/ASPARTATE-PREPHENATE AMINOTRANSFERASE-RELATED"/>
    <property type="match status" value="1"/>
</dbReference>
<dbReference type="STRING" id="1220924.W2RNG3"/>
<keyword evidence="2" id="KW-0663">Pyridoxal phosphate</keyword>
<dbReference type="eggNOG" id="KOG0256">
    <property type="taxonomic scope" value="Eukaryota"/>
</dbReference>
<evidence type="ECO:0000256" key="2">
    <source>
        <dbReference type="ARBA" id="ARBA00022898"/>
    </source>
</evidence>
<dbReference type="InterPro" id="IPR050478">
    <property type="entry name" value="Ethylene_sulfur-biosynth"/>
</dbReference>
<gene>
    <name evidence="4" type="ORF">HMPREF1541_08233</name>
</gene>
<dbReference type="Gene3D" id="3.90.1150.10">
    <property type="entry name" value="Aspartate Aminotransferase, domain 1"/>
    <property type="match status" value="1"/>
</dbReference>
<dbReference type="PROSITE" id="PS00105">
    <property type="entry name" value="AA_TRANSFER_CLASS_1"/>
    <property type="match status" value="1"/>
</dbReference>